<organism evidence="2 3">
    <name type="scientific">Cladosporium halotolerans</name>
    <dbReference type="NCBI Taxonomy" id="1052096"/>
    <lineage>
        <taxon>Eukaryota</taxon>
        <taxon>Fungi</taxon>
        <taxon>Dikarya</taxon>
        <taxon>Ascomycota</taxon>
        <taxon>Pezizomycotina</taxon>
        <taxon>Dothideomycetes</taxon>
        <taxon>Dothideomycetidae</taxon>
        <taxon>Cladosporiales</taxon>
        <taxon>Cladosporiaceae</taxon>
        <taxon>Cladosporium</taxon>
    </lineage>
</organism>
<reference evidence="2 3" key="1">
    <citation type="journal article" date="2020" name="Microbiol. Resour. Announc.">
        <title>Draft Genome Sequence of a Cladosporium Species Isolated from the Mesophotic Ascidian Didemnum maculosum.</title>
        <authorList>
            <person name="Gioti A."/>
            <person name="Siaperas R."/>
            <person name="Nikolaivits E."/>
            <person name="Le Goff G."/>
            <person name="Ouazzani J."/>
            <person name="Kotoulas G."/>
            <person name="Topakas E."/>
        </authorList>
    </citation>
    <scope>NUCLEOTIDE SEQUENCE [LARGE SCALE GENOMIC DNA]</scope>
    <source>
        <strain evidence="2 3">TM138-S3</strain>
    </source>
</reference>
<protein>
    <recommendedName>
        <fullName evidence="1">Glycosyl transferase CAP10 domain-containing protein</fullName>
    </recommendedName>
</protein>
<dbReference type="Proteomes" id="UP000803884">
    <property type="component" value="Unassembled WGS sequence"/>
</dbReference>
<dbReference type="Pfam" id="PF05686">
    <property type="entry name" value="Glyco_transf_90"/>
    <property type="match status" value="1"/>
</dbReference>
<dbReference type="InterPro" id="IPR051091">
    <property type="entry name" value="O-Glucosyltr/Glycosyltrsf_90"/>
</dbReference>
<evidence type="ECO:0000313" key="3">
    <source>
        <dbReference type="Proteomes" id="UP000803884"/>
    </source>
</evidence>
<dbReference type="PANTHER" id="PTHR12203:SF107">
    <property type="entry name" value="GLYCOSYL TRANSFERASE CAP10 DOMAIN-CONTAINING PROTEIN"/>
    <property type="match status" value="1"/>
</dbReference>
<dbReference type="SMART" id="SM00672">
    <property type="entry name" value="CAP10"/>
    <property type="match status" value="1"/>
</dbReference>
<dbReference type="AlphaFoldDB" id="A0AB34KYV3"/>
<comment type="caution">
    <text evidence="2">The sequence shown here is derived from an EMBL/GenBank/DDBJ whole genome shotgun (WGS) entry which is preliminary data.</text>
</comment>
<evidence type="ECO:0000259" key="1">
    <source>
        <dbReference type="SMART" id="SM00672"/>
    </source>
</evidence>
<sequence length="458" mass="52539">MRTLALYIVIFGCITAALIFFSATGGPFFVEEQYNRNRPSKPQGPPISHSESHAWQTQREWIYKYPRDARNYGLDELQCQVAFPDLYKEVDRAAAWWKERGGVTEREIDVGWRGDGIVRAMIYDNQLYVIDAHGVFDHNHRPRALATLHSLHRAVTAHSGPLPNVEFTMTDHDAPLIDQEDLNHTTWGYARLAHQENLWLMPDFGYWGWPNVGLRSYSELQQNLAAEEEDFLDKIPQIVWRGAVEGLGSHDVRAGLLAASANQPWSDILPLDWSNATNIATRLLGMEDHCAYQFLAQTEGNTYSGRLKSLLNCHSVLLSHKLSWIEHFHHLLQPSGPDQNYVQTKRDFSDLPKKMRSLLNPSNILATQRIADNARAAFRERYLTPAAEACYWRALIRAWADVQTFEVQGWKEKLVEDPTTGRKKLKRSMRGAPFEAYAIMEEVEWELPAKARRVCIDE</sequence>
<dbReference type="GeneID" id="96004117"/>
<dbReference type="RefSeq" id="XP_069231801.1">
    <property type="nucleotide sequence ID" value="XM_069371279.1"/>
</dbReference>
<feature type="domain" description="Glycosyl transferase CAP10" evidence="1">
    <location>
        <begin position="161"/>
        <end position="406"/>
    </location>
</feature>
<dbReference type="EMBL" id="JAAQHG020000006">
    <property type="protein sequence ID" value="KAL1588696.1"/>
    <property type="molecule type" value="Genomic_DNA"/>
</dbReference>
<name>A0AB34KYV3_9PEZI</name>
<accession>A0AB34KYV3</accession>
<dbReference type="InterPro" id="IPR006598">
    <property type="entry name" value="CAP10"/>
</dbReference>
<dbReference type="PANTHER" id="PTHR12203">
    <property type="entry name" value="KDEL LYS-ASP-GLU-LEU CONTAINING - RELATED"/>
    <property type="match status" value="1"/>
</dbReference>
<proteinExistence type="predicted"/>
<keyword evidence="3" id="KW-1185">Reference proteome</keyword>
<evidence type="ECO:0000313" key="2">
    <source>
        <dbReference type="EMBL" id="KAL1588696.1"/>
    </source>
</evidence>
<gene>
    <name evidence="2" type="ORF">WHR41_02673</name>
</gene>